<gene>
    <name evidence="3" type="ORF">QUG98_03375</name>
</gene>
<proteinExistence type="predicted"/>
<dbReference type="CDD" id="cd01026">
    <property type="entry name" value="TOPRIM_OLD"/>
    <property type="match status" value="1"/>
</dbReference>
<protein>
    <submittedName>
        <fullName evidence="3">AAA family ATPase</fullName>
    </submittedName>
</protein>
<sequence length="712" mass="78244">MTFSSAPDGAVMAADDQEVIKSQTNGSSSAVEQSEEPPMGISQLAVKNFRLLHDARVHLDEISTVLVGKNNTGKTTLTEIVKRFLDEKPLKLELADFSSRCYAEFHEAWKAYTDDGDELRALELVPEVALRLGIKYSKELDAYGPLSPFIVDLDPGCFEAVIVFRYKLRAGSISNLFAGVSPADGESAVSTRRLLQVLGPRIAEYYERVISAEDPADPSNTRTVSIQDARALIQVHTLEAQRGLDDEKERPNDLIGKVFQRLFESANRDPAGGFQKAAVDELNEAVAEFEKSLGAKVGSMMKNIAPALLQFGYPGLQDPGIESFAKLSVEKVLGSHTYVRYAGVEGVPLPESYSGLGSRNLILILLTLLSFYREFISTDGDPRLHLIFVEEPEAHLHPQMQEVFIAQLAAIRTLFPNLDGRPGVWNPQFVVSTHSPHVANRAELSAIRYFKSSREKSTPELISSTVKDLSRAKNMDANFLHQYLTVTRSDLFFADKAILVEGTTERLMVPAVIKAQVDELSRQYVTMMEVGGAYAHKFFPLLDFIDLPVLIVTDLDSVAPTGAKGALQKCVVSKASGTTNATIKDWYPEKEDQRPSSLIAAYSKGSNVRGARCLAHQVPETEGGPCGRTFEDAFILANPALFKLSASGSPEVMEESAKKLADAQKKSEFALRFAITENSWVAPKYLLDGLRWLANKEDIRTENSKSSGAENG</sequence>
<dbReference type="InterPro" id="IPR051396">
    <property type="entry name" value="Bact_Antivir_Def_Nuclease"/>
</dbReference>
<dbReference type="InterPro" id="IPR034139">
    <property type="entry name" value="TOPRIM_OLD"/>
</dbReference>
<dbReference type="Pfam" id="PF20469">
    <property type="entry name" value="OLD-like_TOPRIM"/>
    <property type="match status" value="1"/>
</dbReference>
<dbReference type="RefSeq" id="WP_289469566.1">
    <property type="nucleotide sequence ID" value="NZ_JAUCMM010000002.1"/>
</dbReference>
<evidence type="ECO:0000313" key="3">
    <source>
        <dbReference type="EMBL" id="MDM7887486.1"/>
    </source>
</evidence>
<reference evidence="3 4" key="1">
    <citation type="submission" date="2023-06" db="EMBL/GenBank/DDBJ databases">
        <authorList>
            <person name="Feng G."/>
            <person name="Li J."/>
            <person name="Zhu H."/>
        </authorList>
    </citation>
    <scope>NUCLEOTIDE SEQUENCE [LARGE SCALE GENOMIC DNA]</scope>
    <source>
        <strain evidence="3 4">RHCJP20</strain>
    </source>
</reference>
<evidence type="ECO:0000259" key="2">
    <source>
        <dbReference type="Pfam" id="PF20469"/>
    </source>
</evidence>
<dbReference type="Gene3D" id="3.40.50.300">
    <property type="entry name" value="P-loop containing nucleotide triphosphate hydrolases"/>
    <property type="match status" value="2"/>
</dbReference>
<feature type="domain" description="Endonuclease GajA/Old nuclease/RecF-like AAA" evidence="1">
    <location>
        <begin position="231"/>
        <end position="439"/>
    </location>
</feature>
<dbReference type="PANTHER" id="PTHR43581">
    <property type="entry name" value="ATP/GTP PHOSPHATASE"/>
    <property type="match status" value="1"/>
</dbReference>
<feature type="domain" description="Endonuclease GajA/Old nuclease/RecF-like AAA" evidence="1">
    <location>
        <begin position="39"/>
        <end position="136"/>
    </location>
</feature>
<name>A0ABT7TD33_9MICO</name>
<accession>A0ABT7TD33</accession>
<dbReference type="EMBL" id="JAUCMM010000002">
    <property type="protein sequence ID" value="MDM7887486.1"/>
    <property type="molecule type" value="Genomic_DNA"/>
</dbReference>
<keyword evidence="4" id="KW-1185">Reference proteome</keyword>
<dbReference type="InterPro" id="IPR041685">
    <property type="entry name" value="AAA_GajA/Old/RecF-like"/>
</dbReference>
<dbReference type="PANTHER" id="PTHR43581:SF2">
    <property type="entry name" value="EXCINUCLEASE ATPASE SUBUNIT"/>
    <property type="match status" value="1"/>
</dbReference>
<evidence type="ECO:0000313" key="4">
    <source>
        <dbReference type="Proteomes" id="UP001235720"/>
    </source>
</evidence>
<dbReference type="Proteomes" id="UP001235720">
    <property type="component" value="Unassembled WGS sequence"/>
</dbReference>
<dbReference type="InterPro" id="IPR027417">
    <property type="entry name" value="P-loop_NTPase"/>
</dbReference>
<dbReference type="Pfam" id="PF13175">
    <property type="entry name" value="AAA_15"/>
    <property type="match status" value="2"/>
</dbReference>
<comment type="caution">
    <text evidence="3">The sequence shown here is derived from an EMBL/GenBank/DDBJ whole genome shotgun (WGS) entry which is preliminary data.</text>
</comment>
<organism evidence="3 4">
    <name type="scientific">Curtobacterium subtropicum</name>
    <dbReference type="NCBI Taxonomy" id="3055138"/>
    <lineage>
        <taxon>Bacteria</taxon>
        <taxon>Bacillati</taxon>
        <taxon>Actinomycetota</taxon>
        <taxon>Actinomycetes</taxon>
        <taxon>Micrococcales</taxon>
        <taxon>Microbacteriaceae</taxon>
        <taxon>Curtobacterium</taxon>
    </lineage>
</organism>
<dbReference type="SUPFAM" id="SSF52540">
    <property type="entry name" value="P-loop containing nucleoside triphosphate hydrolases"/>
    <property type="match status" value="1"/>
</dbReference>
<evidence type="ECO:0000259" key="1">
    <source>
        <dbReference type="Pfam" id="PF13175"/>
    </source>
</evidence>
<feature type="domain" description="OLD protein-like TOPRIM" evidence="2">
    <location>
        <begin position="492"/>
        <end position="556"/>
    </location>
</feature>